<evidence type="ECO:0000256" key="3">
    <source>
        <dbReference type="ARBA" id="ARBA00014962"/>
    </source>
</evidence>
<sequence>MVFAIQNAGLFLLAAPRSGDGAEGTSMVQTFVFMGLIFIVFWFFMIRPQRQKQKQREAMLKSLEKGDWIVTAGGIRGTVSKVTDATVVVKVDDNCKIEFSRSAVSEVVLDEDETARRKEALKGPKKSDVKEGAEAKTDKNDKQDKGEEGAL</sequence>
<evidence type="ECO:0000256" key="1">
    <source>
        <dbReference type="ARBA" id="ARBA00004162"/>
    </source>
</evidence>
<dbReference type="EMBL" id="CP123443">
    <property type="protein sequence ID" value="WGK68428.1"/>
    <property type="molecule type" value="Genomic_DNA"/>
</dbReference>
<keyword evidence="4" id="KW-0813">Transport</keyword>
<dbReference type="RefSeq" id="WP_326926609.1">
    <property type="nucleotide sequence ID" value="NZ_CP123443.1"/>
</dbReference>
<comment type="subcellular location">
    <subcellularLocation>
        <location evidence="1">Cell membrane</location>
        <topology evidence="1">Single-pass membrane protein</topology>
    </subcellularLocation>
</comment>
<keyword evidence="9" id="KW-0811">Translocation</keyword>
<dbReference type="PRINTS" id="PR01853">
    <property type="entry name" value="YAJCTRNLCASE"/>
</dbReference>
<evidence type="ECO:0000256" key="7">
    <source>
        <dbReference type="ARBA" id="ARBA00022927"/>
    </source>
</evidence>
<feature type="region of interest" description="Disordered" evidence="11">
    <location>
        <begin position="114"/>
        <end position="151"/>
    </location>
</feature>
<evidence type="ECO:0000256" key="8">
    <source>
        <dbReference type="ARBA" id="ARBA00022989"/>
    </source>
</evidence>
<keyword evidence="10 12" id="KW-0472">Membrane</keyword>
<name>A0ABY8MGW4_9SPIO</name>
<organism evidence="13 14">
    <name type="scientific">Candidatus Haliotispira prima</name>
    <dbReference type="NCBI Taxonomy" id="3034016"/>
    <lineage>
        <taxon>Bacteria</taxon>
        <taxon>Pseudomonadati</taxon>
        <taxon>Spirochaetota</taxon>
        <taxon>Spirochaetia</taxon>
        <taxon>Spirochaetales</taxon>
        <taxon>Spirochaetaceae</taxon>
        <taxon>Candidatus Haliotispira</taxon>
    </lineage>
</organism>
<comment type="similarity">
    <text evidence="2">Belongs to the YajC family.</text>
</comment>
<dbReference type="InterPro" id="IPR003849">
    <property type="entry name" value="Preprotein_translocase_YajC"/>
</dbReference>
<dbReference type="Pfam" id="PF02699">
    <property type="entry name" value="YajC"/>
    <property type="match status" value="1"/>
</dbReference>
<dbReference type="SMART" id="SM01323">
    <property type="entry name" value="YajC"/>
    <property type="match status" value="1"/>
</dbReference>
<feature type="transmembrane region" description="Helical" evidence="12">
    <location>
        <begin position="31"/>
        <end position="46"/>
    </location>
</feature>
<protein>
    <recommendedName>
        <fullName evidence="3">Sec translocon accessory complex subunit YajC</fullName>
    </recommendedName>
</protein>
<evidence type="ECO:0000256" key="11">
    <source>
        <dbReference type="SAM" id="MobiDB-lite"/>
    </source>
</evidence>
<keyword evidence="6 12" id="KW-0812">Transmembrane</keyword>
<keyword evidence="5" id="KW-1003">Cell membrane</keyword>
<dbReference type="PANTHER" id="PTHR33909">
    <property type="entry name" value="SEC TRANSLOCON ACCESSORY COMPLEX SUBUNIT YAJC"/>
    <property type="match status" value="1"/>
</dbReference>
<reference evidence="13 14" key="1">
    <citation type="submission" date="2023-04" db="EMBL/GenBank/DDBJ databases">
        <title>Spirochaete genome identified in red abalone sample constitutes a novel genus.</title>
        <authorList>
            <person name="Sharma S.P."/>
            <person name="Purcell C.M."/>
            <person name="Hyde J.R."/>
            <person name="Severin A.J."/>
        </authorList>
    </citation>
    <scope>NUCLEOTIDE SEQUENCE [LARGE SCALE GENOMIC DNA]</scope>
    <source>
        <strain evidence="13 14">SP-2023</strain>
    </source>
</reference>
<keyword evidence="14" id="KW-1185">Reference proteome</keyword>
<keyword evidence="8 12" id="KW-1133">Transmembrane helix</keyword>
<evidence type="ECO:0000256" key="12">
    <source>
        <dbReference type="SAM" id="Phobius"/>
    </source>
</evidence>
<dbReference type="Proteomes" id="UP001228690">
    <property type="component" value="Chromosome"/>
</dbReference>
<evidence type="ECO:0000256" key="9">
    <source>
        <dbReference type="ARBA" id="ARBA00023010"/>
    </source>
</evidence>
<evidence type="ECO:0000313" key="13">
    <source>
        <dbReference type="EMBL" id="WGK68428.1"/>
    </source>
</evidence>
<accession>A0ABY8MGW4</accession>
<dbReference type="NCBIfam" id="TIGR00739">
    <property type="entry name" value="yajC"/>
    <property type="match status" value="1"/>
</dbReference>
<evidence type="ECO:0000256" key="6">
    <source>
        <dbReference type="ARBA" id="ARBA00022692"/>
    </source>
</evidence>
<evidence type="ECO:0000313" key="14">
    <source>
        <dbReference type="Proteomes" id="UP001228690"/>
    </source>
</evidence>
<evidence type="ECO:0000256" key="2">
    <source>
        <dbReference type="ARBA" id="ARBA00006742"/>
    </source>
</evidence>
<gene>
    <name evidence="13" type="primary">yajC</name>
    <name evidence="13" type="ORF">P0082_08030</name>
</gene>
<proteinExistence type="inferred from homology"/>
<evidence type="ECO:0000256" key="5">
    <source>
        <dbReference type="ARBA" id="ARBA00022475"/>
    </source>
</evidence>
<evidence type="ECO:0000256" key="4">
    <source>
        <dbReference type="ARBA" id="ARBA00022448"/>
    </source>
</evidence>
<dbReference type="PANTHER" id="PTHR33909:SF1">
    <property type="entry name" value="SEC TRANSLOCON ACCESSORY COMPLEX SUBUNIT YAJC"/>
    <property type="match status" value="1"/>
</dbReference>
<evidence type="ECO:0000256" key="10">
    <source>
        <dbReference type="ARBA" id="ARBA00023136"/>
    </source>
</evidence>
<keyword evidence="7" id="KW-0653">Protein transport</keyword>